<dbReference type="AlphaFoldDB" id="A0A1H7P693"/>
<proteinExistence type="predicted"/>
<evidence type="ECO:0000313" key="2">
    <source>
        <dbReference type="Proteomes" id="UP000198916"/>
    </source>
</evidence>
<accession>A0A1H7P693</accession>
<keyword evidence="2" id="KW-1185">Reference proteome</keyword>
<dbReference type="Proteomes" id="UP000198916">
    <property type="component" value="Unassembled WGS sequence"/>
</dbReference>
<evidence type="ECO:0000313" key="1">
    <source>
        <dbReference type="EMBL" id="SEL31302.1"/>
    </source>
</evidence>
<name>A0A1H7P693_9SPHI</name>
<protein>
    <submittedName>
        <fullName evidence="1">Uncharacterized protein</fullName>
    </submittedName>
</protein>
<reference evidence="2" key="1">
    <citation type="submission" date="2016-10" db="EMBL/GenBank/DDBJ databases">
        <authorList>
            <person name="Varghese N."/>
            <person name="Submissions S."/>
        </authorList>
    </citation>
    <scope>NUCLEOTIDE SEQUENCE [LARGE SCALE GENOMIC DNA]</scope>
    <source>
        <strain evidence="2">Jip14</strain>
    </source>
</reference>
<sequence length="151" mass="16506">MTSPCGGLSEVLRSTVGLFRCPGLQIHLAAAPRRPIVCFGMVHGDTAGNRPPHICGLPRSAQALALSGAAFTVNFGVSIRRFFLSTANKICGQLFPFIGLNAYLYTITEQTICEQKGERFFKRIFNYLIDSYLRSCGIVLPPRPTKEALSP</sequence>
<organism evidence="1 2">
    <name type="scientific">Parapedobacter koreensis</name>
    <dbReference type="NCBI Taxonomy" id="332977"/>
    <lineage>
        <taxon>Bacteria</taxon>
        <taxon>Pseudomonadati</taxon>
        <taxon>Bacteroidota</taxon>
        <taxon>Sphingobacteriia</taxon>
        <taxon>Sphingobacteriales</taxon>
        <taxon>Sphingobacteriaceae</taxon>
        <taxon>Parapedobacter</taxon>
    </lineage>
</organism>
<gene>
    <name evidence="1" type="ORF">SAMN05421740_104228</name>
</gene>
<dbReference type="EMBL" id="FNZR01000004">
    <property type="protein sequence ID" value="SEL31302.1"/>
    <property type="molecule type" value="Genomic_DNA"/>
</dbReference>